<protein>
    <recommendedName>
        <fullName evidence="1">LytR/CpsA/Psr regulator C-terminal domain-containing protein</fullName>
    </recommendedName>
</protein>
<comment type="caution">
    <text evidence="2">The sequence shown here is derived from an EMBL/GenBank/DDBJ whole genome shotgun (WGS) entry which is preliminary data.</text>
</comment>
<sequence>MQYADDADLTKLKMETLPGAGQYVGNVSYFLYNEIETKAAVKRLFFSDNITEAEIAQSSVGKDIEVANGGSKSGFAGENQEMLVSEGFTVEKVSTFDGERTDYTRIIVSEDGMGKDLQRYYPNSNIIVDSSMLNEGIDILIILGEKE</sequence>
<dbReference type="AlphaFoldDB" id="A0A645DU71"/>
<dbReference type="EMBL" id="VSSQ01039711">
    <property type="protein sequence ID" value="MPM92825.1"/>
    <property type="molecule type" value="Genomic_DNA"/>
</dbReference>
<gene>
    <name evidence="2" type="ORF">SDC9_139961</name>
</gene>
<dbReference type="Gene3D" id="3.30.70.2390">
    <property type="match status" value="1"/>
</dbReference>
<evidence type="ECO:0000259" key="1">
    <source>
        <dbReference type="Pfam" id="PF13399"/>
    </source>
</evidence>
<evidence type="ECO:0000313" key="2">
    <source>
        <dbReference type="EMBL" id="MPM92825.1"/>
    </source>
</evidence>
<feature type="domain" description="LytR/CpsA/Psr regulator C-terminal" evidence="1">
    <location>
        <begin position="64"/>
        <end position="145"/>
    </location>
</feature>
<name>A0A645DU71_9ZZZZ</name>
<dbReference type="Pfam" id="PF13399">
    <property type="entry name" value="LytR_C"/>
    <property type="match status" value="1"/>
</dbReference>
<dbReference type="InterPro" id="IPR027381">
    <property type="entry name" value="LytR/CpsA/Psr_C"/>
</dbReference>
<organism evidence="2">
    <name type="scientific">bioreactor metagenome</name>
    <dbReference type="NCBI Taxonomy" id="1076179"/>
    <lineage>
        <taxon>unclassified sequences</taxon>
        <taxon>metagenomes</taxon>
        <taxon>ecological metagenomes</taxon>
    </lineage>
</organism>
<reference evidence="2" key="1">
    <citation type="submission" date="2019-08" db="EMBL/GenBank/DDBJ databases">
        <authorList>
            <person name="Kucharzyk K."/>
            <person name="Murdoch R.W."/>
            <person name="Higgins S."/>
            <person name="Loffler F."/>
        </authorList>
    </citation>
    <scope>NUCLEOTIDE SEQUENCE</scope>
</reference>
<proteinExistence type="predicted"/>
<accession>A0A645DU71</accession>